<dbReference type="SUPFAM" id="SSF88946">
    <property type="entry name" value="Sigma2 domain of RNA polymerase sigma factors"/>
    <property type="match status" value="1"/>
</dbReference>
<dbReference type="Gene3D" id="1.10.10.10">
    <property type="entry name" value="Winged helix-like DNA-binding domain superfamily/Winged helix DNA-binding domain"/>
    <property type="match status" value="1"/>
</dbReference>
<protein>
    <submittedName>
        <fullName evidence="8">Sigma-70 family RNA polymerase sigma factor</fullName>
    </submittedName>
</protein>
<evidence type="ECO:0000256" key="5">
    <source>
        <dbReference type="ARBA" id="ARBA00023163"/>
    </source>
</evidence>
<keyword evidence="2" id="KW-0805">Transcription regulation</keyword>
<gene>
    <name evidence="8" type="ORF">GJV76_04730</name>
</gene>
<organism evidence="8 9">
    <name type="scientific">Myroides albus</name>
    <dbReference type="NCBI Taxonomy" id="2562892"/>
    <lineage>
        <taxon>Bacteria</taxon>
        <taxon>Pseudomonadati</taxon>
        <taxon>Bacteroidota</taxon>
        <taxon>Flavobacteriia</taxon>
        <taxon>Flavobacteriales</taxon>
        <taxon>Flavobacteriaceae</taxon>
        <taxon>Myroides</taxon>
    </lineage>
</organism>
<comment type="caution">
    <text evidence="8">The sequence shown here is derived from an EMBL/GenBank/DDBJ whole genome shotgun (WGS) entry which is preliminary data.</text>
</comment>
<dbReference type="EMBL" id="WMJX01000006">
    <property type="protein sequence ID" value="MTG97444.1"/>
    <property type="molecule type" value="Genomic_DNA"/>
</dbReference>
<accession>A0A6I3LI18</accession>
<dbReference type="Pfam" id="PF04542">
    <property type="entry name" value="Sigma70_r2"/>
    <property type="match status" value="1"/>
</dbReference>
<dbReference type="InterPro" id="IPR036388">
    <property type="entry name" value="WH-like_DNA-bd_sf"/>
</dbReference>
<dbReference type="GO" id="GO:0016987">
    <property type="term" value="F:sigma factor activity"/>
    <property type="evidence" value="ECO:0007669"/>
    <property type="project" value="UniProtKB-KW"/>
</dbReference>
<dbReference type="NCBIfam" id="TIGR02937">
    <property type="entry name" value="sigma70-ECF"/>
    <property type="match status" value="1"/>
</dbReference>
<dbReference type="GO" id="GO:0006352">
    <property type="term" value="P:DNA-templated transcription initiation"/>
    <property type="evidence" value="ECO:0007669"/>
    <property type="project" value="InterPro"/>
</dbReference>
<dbReference type="InterPro" id="IPR039425">
    <property type="entry name" value="RNA_pol_sigma-70-like"/>
</dbReference>
<evidence type="ECO:0000256" key="2">
    <source>
        <dbReference type="ARBA" id="ARBA00023015"/>
    </source>
</evidence>
<dbReference type="CDD" id="cd06171">
    <property type="entry name" value="Sigma70_r4"/>
    <property type="match status" value="1"/>
</dbReference>
<dbReference type="PANTHER" id="PTHR43133:SF8">
    <property type="entry name" value="RNA POLYMERASE SIGMA FACTOR HI_1459-RELATED"/>
    <property type="match status" value="1"/>
</dbReference>
<feature type="domain" description="RNA polymerase sigma factor 70 region 4 type 2" evidence="7">
    <location>
        <begin position="131"/>
        <end position="169"/>
    </location>
</feature>
<dbReference type="InterPro" id="IPR013325">
    <property type="entry name" value="RNA_pol_sigma_r2"/>
</dbReference>
<comment type="similarity">
    <text evidence="1">Belongs to the sigma-70 factor family. ECF subfamily.</text>
</comment>
<dbReference type="OrthoDB" id="9790423at2"/>
<proteinExistence type="inferred from homology"/>
<dbReference type="AlphaFoldDB" id="A0A6I3LI18"/>
<keyword evidence="3" id="KW-0731">Sigma factor</keyword>
<evidence type="ECO:0000259" key="7">
    <source>
        <dbReference type="Pfam" id="PF08281"/>
    </source>
</evidence>
<sequence>MVYSEMPDAKLIKLYVDGAENALEVLIKRHQAKLYGFIFSKVSNSELADDIFQDTFIKVIHTFKSGRYNEEGKFLPWVIRIAHNLVMDHYRREKRSQVVNDTDEFSYFSMIRDEGDTIESVLIKEQIEKDLSSLIDELPEDQRQVVFMRIYQDLSFKEIAEQTDVSINTALGRMRYALLNLRKLINENNIILSEQ</sequence>
<dbReference type="InterPro" id="IPR013324">
    <property type="entry name" value="RNA_pol_sigma_r3/r4-like"/>
</dbReference>
<dbReference type="SUPFAM" id="SSF88659">
    <property type="entry name" value="Sigma3 and sigma4 domains of RNA polymerase sigma factors"/>
    <property type="match status" value="1"/>
</dbReference>
<dbReference type="Proteomes" id="UP000438760">
    <property type="component" value="Unassembled WGS sequence"/>
</dbReference>
<dbReference type="InterPro" id="IPR007627">
    <property type="entry name" value="RNA_pol_sigma70_r2"/>
</dbReference>
<evidence type="ECO:0000256" key="1">
    <source>
        <dbReference type="ARBA" id="ARBA00010641"/>
    </source>
</evidence>
<dbReference type="Pfam" id="PF08281">
    <property type="entry name" value="Sigma70_r4_2"/>
    <property type="match status" value="1"/>
</dbReference>
<evidence type="ECO:0000256" key="4">
    <source>
        <dbReference type="ARBA" id="ARBA00023125"/>
    </source>
</evidence>
<evidence type="ECO:0000313" key="9">
    <source>
        <dbReference type="Proteomes" id="UP000438760"/>
    </source>
</evidence>
<dbReference type="GO" id="GO:0003677">
    <property type="term" value="F:DNA binding"/>
    <property type="evidence" value="ECO:0007669"/>
    <property type="project" value="UniProtKB-KW"/>
</dbReference>
<dbReference type="RefSeq" id="WP_155091491.1">
    <property type="nucleotide sequence ID" value="NZ_CP102754.1"/>
</dbReference>
<name>A0A6I3LI18_9FLAO</name>
<keyword evidence="5" id="KW-0804">Transcription</keyword>
<keyword evidence="4" id="KW-0238">DNA-binding</keyword>
<keyword evidence="9" id="KW-1185">Reference proteome</keyword>
<dbReference type="PANTHER" id="PTHR43133">
    <property type="entry name" value="RNA POLYMERASE ECF-TYPE SIGMA FACTO"/>
    <property type="match status" value="1"/>
</dbReference>
<dbReference type="InterPro" id="IPR014284">
    <property type="entry name" value="RNA_pol_sigma-70_dom"/>
</dbReference>
<reference evidence="8 9" key="1">
    <citation type="submission" date="2019-11" db="EMBL/GenBank/DDBJ databases">
        <title>Genome of Strain BIT-d1.</title>
        <authorList>
            <person name="Yang Y."/>
        </authorList>
    </citation>
    <scope>NUCLEOTIDE SEQUENCE [LARGE SCALE GENOMIC DNA]</scope>
    <source>
        <strain evidence="8 9">BIT-d1</strain>
    </source>
</reference>
<evidence type="ECO:0000313" key="8">
    <source>
        <dbReference type="EMBL" id="MTG97444.1"/>
    </source>
</evidence>
<evidence type="ECO:0000259" key="6">
    <source>
        <dbReference type="Pfam" id="PF04542"/>
    </source>
</evidence>
<dbReference type="Gene3D" id="1.10.1740.10">
    <property type="match status" value="1"/>
</dbReference>
<evidence type="ECO:0000256" key="3">
    <source>
        <dbReference type="ARBA" id="ARBA00023082"/>
    </source>
</evidence>
<feature type="domain" description="RNA polymerase sigma-70 region 2" evidence="6">
    <location>
        <begin position="26"/>
        <end position="95"/>
    </location>
</feature>
<dbReference type="InterPro" id="IPR013249">
    <property type="entry name" value="RNA_pol_sigma70_r4_t2"/>
</dbReference>